<dbReference type="PANTHER" id="PTHR34047:SF3">
    <property type="entry name" value="BLR2052 PROTEIN"/>
    <property type="match status" value="1"/>
</dbReference>
<dbReference type="Pfam" id="PF00078">
    <property type="entry name" value="RVT_1"/>
    <property type="match status" value="1"/>
</dbReference>
<feature type="non-terminal residue" evidence="11">
    <location>
        <position position="337"/>
    </location>
</feature>
<dbReference type="InterPro" id="IPR030931">
    <property type="entry name" value="Group_II_RT_mat"/>
</dbReference>
<comment type="catalytic activity">
    <reaction evidence="9">
        <text>DNA(n) + a 2'-deoxyribonucleoside 5'-triphosphate = DNA(n+1) + diphosphate</text>
        <dbReference type="Rhea" id="RHEA:22508"/>
        <dbReference type="Rhea" id="RHEA-COMP:17339"/>
        <dbReference type="Rhea" id="RHEA-COMP:17340"/>
        <dbReference type="ChEBI" id="CHEBI:33019"/>
        <dbReference type="ChEBI" id="CHEBI:61560"/>
        <dbReference type="ChEBI" id="CHEBI:173112"/>
        <dbReference type="EC" id="2.7.7.49"/>
    </reaction>
</comment>
<evidence type="ECO:0000256" key="3">
    <source>
        <dbReference type="ARBA" id="ARBA00022695"/>
    </source>
</evidence>
<keyword evidence="5" id="KW-0460">Magnesium</keyword>
<dbReference type="InterPro" id="IPR043502">
    <property type="entry name" value="DNA/RNA_pol_sf"/>
</dbReference>
<dbReference type="GO" id="GO:0003723">
    <property type="term" value="F:RNA binding"/>
    <property type="evidence" value="ECO:0007669"/>
    <property type="project" value="InterPro"/>
</dbReference>
<evidence type="ECO:0000256" key="1">
    <source>
        <dbReference type="ARBA" id="ARBA00012493"/>
    </source>
</evidence>
<evidence type="ECO:0000256" key="9">
    <source>
        <dbReference type="ARBA" id="ARBA00048173"/>
    </source>
</evidence>
<dbReference type="PROSITE" id="PS50878">
    <property type="entry name" value="RT_POL"/>
    <property type="match status" value="1"/>
</dbReference>
<organism evidence="11 12">
    <name type="scientific">Burkholderia cepacia</name>
    <name type="common">Pseudomonas cepacia</name>
    <dbReference type="NCBI Taxonomy" id="292"/>
    <lineage>
        <taxon>Bacteria</taxon>
        <taxon>Pseudomonadati</taxon>
        <taxon>Pseudomonadota</taxon>
        <taxon>Betaproteobacteria</taxon>
        <taxon>Burkholderiales</taxon>
        <taxon>Burkholderiaceae</taxon>
        <taxon>Burkholderia</taxon>
        <taxon>Burkholderia cepacia complex</taxon>
    </lineage>
</organism>
<dbReference type="GO" id="GO:0003964">
    <property type="term" value="F:RNA-directed DNA polymerase activity"/>
    <property type="evidence" value="ECO:0007669"/>
    <property type="project" value="UniProtKB-KW"/>
</dbReference>
<name>A0A2S8HPN3_BURCE</name>
<evidence type="ECO:0000256" key="2">
    <source>
        <dbReference type="ARBA" id="ARBA00022679"/>
    </source>
</evidence>
<proteinExistence type="inferred from homology"/>
<dbReference type="NCBIfam" id="TIGR04416">
    <property type="entry name" value="group_II_RT_mat"/>
    <property type="match status" value="1"/>
</dbReference>
<evidence type="ECO:0000259" key="10">
    <source>
        <dbReference type="PROSITE" id="PS50878"/>
    </source>
</evidence>
<accession>A0A2S8HPN3</accession>
<evidence type="ECO:0000256" key="7">
    <source>
        <dbReference type="ARBA" id="ARBA00023118"/>
    </source>
</evidence>
<dbReference type="PANTHER" id="PTHR34047">
    <property type="entry name" value="NUCLEAR INTRON MATURASE 1, MITOCHONDRIAL-RELATED"/>
    <property type="match status" value="1"/>
</dbReference>
<protein>
    <recommendedName>
        <fullName evidence="1">RNA-directed DNA polymerase</fullName>
        <ecNumber evidence="1">2.7.7.49</ecNumber>
    </recommendedName>
</protein>
<dbReference type="EMBL" id="PUIQ01000196">
    <property type="protein sequence ID" value="PQP04162.1"/>
    <property type="molecule type" value="Genomic_DNA"/>
</dbReference>
<dbReference type="GO" id="GO:0046872">
    <property type="term" value="F:metal ion binding"/>
    <property type="evidence" value="ECO:0007669"/>
    <property type="project" value="UniProtKB-KW"/>
</dbReference>
<evidence type="ECO:0000256" key="4">
    <source>
        <dbReference type="ARBA" id="ARBA00022723"/>
    </source>
</evidence>
<evidence type="ECO:0000256" key="8">
    <source>
        <dbReference type="ARBA" id="ARBA00034120"/>
    </source>
</evidence>
<reference evidence="11 12" key="1">
    <citation type="submission" date="2018-02" db="EMBL/GenBank/DDBJ databases">
        <title>Draft genome sequencing of Burkholderia cepacia Y14-15.</title>
        <authorList>
            <person name="Zheng B.-X."/>
        </authorList>
    </citation>
    <scope>NUCLEOTIDE SEQUENCE [LARGE SCALE GENOMIC DNA]</scope>
    <source>
        <strain evidence="11 12">Y14-15</strain>
    </source>
</reference>
<dbReference type="InterPro" id="IPR000123">
    <property type="entry name" value="Reverse_transcriptase_msDNA"/>
</dbReference>
<keyword evidence="3" id="KW-0548">Nucleotidyltransferase</keyword>
<dbReference type="Proteomes" id="UP000238206">
    <property type="component" value="Unassembled WGS sequence"/>
</dbReference>
<comment type="caution">
    <text evidence="11">The sequence shown here is derived from an EMBL/GenBank/DDBJ whole genome shotgun (WGS) entry which is preliminary data.</text>
</comment>
<feature type="non-terminal residue" evidence="11">
    <location>
        <position position="1"/>
    </location>
</feature>
<dbReference type="SUPFAM" id="SSF56672">
    <property type="entry name" value="DNA/RNA polymerases"/>
    <property type="match status" value="1"/>
</dbReference>
<dbReference type="InterPro" id="IPR051083">
    <property type="entry name" value="GrpII_Intron_Splice-Mob/Def"/>
</dbReference>
<evidence type="ECO:0000313" key="12">
    <source>
        <dbReference type="Proteomes" id="UP000238206"/>
    </source>
</evidence>
<keyword evidence="2" id="KW-0808">Transferase</keyword>
<evidence type="ECO:0000313" key="11">
    <source>
        <dbReference type="EMBL" id="PQP04162.1"/>
    </source>
</evidence>
<keyword evidence="7" id="KW-0051">Antiviral defense</keyword>
<keyword evidence="6 11" id="KW-0695">RNA-directed DNA polymerase</keyword>
<gene>
    <name evidence="11" type="primary">ltrA</name>
    <name evidence="11" type="ORF">C5615_38970</name>
</gene>
<dbReference type="PRINTS" id="PR00866">
    <property type="entry name" value="RNADNAPOLMS"/>
</dbReference>
<dbReference type="AlphaFoldDB" id="A0A2S8HPN3"/>
<evidence type="ECO:0000256" key="5">
    <source>
        <dbReference type="ARBA" id="ARBA00022842"/>
    </source>
</evidence>
<sequence length="337" mass="38686">LQVTPRSPSGQPLEACGLIAKLCLNNRCRYTIEQFESRLGDNLYKLWNRLCSGSYFPPPVKGVPIPKKSGGVRMLGVPTVADRVAQTAVKLLLEPKIDPMFHPNSYGYRPGRSAHDAIALVRRRSWEYDWVVEFDIKGLFDNIDHDLLMRALRKHCQTPWVLLYVERWLKAPMQTSDGVLLERTCGTPQGGVVSPLLANLFLHYAFDVWVTRNLRSVRFCRYADDGVVHCKSLAQAKLALDRIGKRLRECGLELHPSKTRIVYCRDVNRREPHPDVQFTFLGYTFRPRKAVDKYQRVYVNFAPAVSRDALKAMRQTIRGWHLQLMCDRELGDLAAMF</sequence>
<dbReference type="CDD" id="cd01651">
    <property type="entry name" value="RT_G2_intron"/>
    <property type="match status" value="1"/>
</dbReference>
<keyword evidence="4" id="KW-0479">Metal-binding</keyword>
<dbReference type="EC" id="2.7.7.49" evidence="1"/>
<comment type="similarity">
    <text evidence="8">Belongs to the bacterial reverse transcriptase family.</text>
</comment>
<feature type="domain" description="Reverse transcriptase" evidence="10">
    <location>
        <begin position="46"/>
        <end position="285"/>
    </location>
</feature>
<dbReference type="GO" id="GO:0051607">
    <property type="term" value="P:defense response to virus"/>
    <property type="evidence" value="ECO:0007669"/>
    <property type="project" value="UniProtKB-KW"/>
</dbReference>
<evidence type="ECO:0000256" key="6">
    <source>
        <dbReference type="ARBA" id="ARBA00022918"/>
    </source>
</evidence>
<dbReference type="InterPro" id="IPR000477">
    <property type="entry name" value="RT_dom"/>
</dbReference>